<dbReference type="Proteomes" id="UP000185568">
    <property type="component" value="Unassembled WGS sequence"/>
</dbReference>
<protein>
    <submittedName>
        <fullName evidence="1">Uncharacterized protein</fullName>
    </submittedName>
</protein>
<reference evidence="1 2" key="1">
    <citation type="submission" date="2016-12" db="EMBL/GenBank/DDBJ databases">
        <title>Domibacillus antri genome sequencing.</title>
        <authorList>
            <person name="Verma A."/>
            <person name="Krishnamurthi S."/>
        </authorList>
    </citation>
    <scope>NUCLEOTIDE SEQUENCE [LARGE SCALE GENOMIC DNA]</scope>
    <source>
        <strain evidence="1 2">XD80</strain>
    </source>
</reference>
<sequence>MTEESYLNQFYEAFWSGPMYDEWLAENVAEDMEAQEAFYAKYEDQFFTEYSVSYPDEDIAEAWVYFLFSTAEEVEMYDGVLKEKLLFYISISSSFDRL</sequence>
<gene>
    <name evidence="1" type="ORF">BTO30_08985</name>
</gene>
<dbReference type="STRING" id="1714264.BTO30_08985"/>
<name>A0A1Q8Q532_9BACI</name>
<dbReference type="AlphaFoldDB" id="A0A1Q8Q532"/>
<keyword evidence="2" id="KW-1185">Reference proteome</keyword>
<evidence type="ECO:0000313" key="2">
    <source>
        <dbReference type="Proteomes" id="UP000185568"/>
    </source>
</evidence>
<accession>A0A1Q8Q532</accession>
<organism evidence="1 2">
    <name type="scientific">Domibacillus antri</name>
    <dbReference type="NCBI Taxonomy" id="1714264"/>
    <lineage>
        <taxon>Bacteria</taxon>
        <taxon>Bacillati</taxon>
        <taxon>Bacillota</taxon>
        <taxon>Bacilli</taxon>
        <taxon>Bacillales</taxon>
        <taxon>Bacillaceae</taxon>
        <taxon>Domibacillus</taxon>
    </lineage>
</organism>
<dbReference type="EMBL" id="MSDU01000017">
    <property type="protein sequence ID" value="OLN22438.1"/>
    <property type="molecule type" value="Genomic_DNA"/>
</dbReference>
<evidence type="ECO:0000313" key="1">
    <source>
        <dbReference type="EMBL" id="OLN22438.1"/>
    </source>
</evidence>
<comment type="caution">
    <text evidence="1">The sequence shown here is derived from an EMBL/GenBank/DDBJ whole genome shotgun (WGS) entry which is preliminary data.</text>
</comment>
<proteinExistence type="predicted"/>